<organism evidence="7 8">
    <name type="scientific">Rotaria socialis</name>
    <dbReference type="NCBI Taxonomy" id="392032"/>
    <lineage>
        <taxon>Eukaryota</taxon>
        <taxon>Metazoa</taxon>
        <taxon>Spiralia</taxon>
        <taxon>Gnathifera</taxon>
        <taxon>Rotifera</taxon>
        <taxon>Eurotatoria</taxon>
        <taxon>Bdelloidea</taxon>
        <taxon>Philodinida</taxon>
        <taxon>Philodinidae</taxon>
        <taxon>Rotaria</taxon>
    </lineage>
</organism>
<feature type="transmembrane region" description="Helical" evidence="5">
    <location>
        <begin position="166"/>
        <end position="187"/>
    </location>
</feature>
<dbReference type="PANTHER" id="PTHR22950">
    <property type="entry name" value="AMINO ACID TRANSPORTER"/>
    <property type="match status" value="1"/>
</dbReference>
<keyword evidence="4 5" id="KW-0472">Membrane</keyword>
<feature type="domain" description="Amino acid transporter transmembrane" evidence="6">
    <location>
        <begin position="67"/>
        <end position="238"/>
    </location>
</feature>
<evidence type="ECO:0000313" key="7">
    <source>
        <dbReference type="EMBL" id="CAF4309215.1"/>
    </source>
</evidence>
<evidence type="ECO:0000256" key="4">
    <source>
        <dbReference type="ARBA" id="ARBA00023136"/>
    </source>
</evidence>
<comment type="caution">
    <text evidence="7">The sequence shown here is derived from an EMBL/GenBank/DDBJ whole genome shotgun (WGS) entry which is preliminary data.</text>
</comment>
<gene>
    <name evidence="7" type="ORF">TSG867_LOCUS6782</name>
</gene>
<protein>
    <recommendedName>
        <fullName evidence="6">Amino acid transporter transmembrane domain-containing protein</fullName>
    </recommendedName>
</protein>
<reference evidence="7" key="1">
    <citation type="submission" date="2021-02" db="EMBL/GenBank/DDBJ databases">
        <authorList>
            <person name="Nowell W R."/>
        </authorList>
    </citation>
    <scope>NUCLEOTIDE SEQUENCE</scope>
</reference>
<dbReference type="EMBL" id="CAJOBQ010000256">
    <property type="protein sequence ID" value="CAF4309215.1"/>
    <property type="molecule type" value="Genomic_DNA"/>
</dbReference>
<dbReference type="PANTHER" id="PTHR22950:SF349">
    <property type="entry name" value="AMINO ACID TRANSPORTER TRANSMEMBRANE DOMAIN-CONTAINING PROTEIN"/>
    <property type="match status" value="1"/>
</dbReference>
<dbReference type="Proteomes" id="UP000663862">
    <property type="component" value="Unassembled WGS sequence"/>
</dbReference>
<evidence type="ECO:0000259" key="6">
    <source>
        <dbReference type="Pfam" id="PF01490"/>
    </source>
</evidence>
<evidence type="ECO:0000256" key="2">
    <source>
        <dbReference type="ARBA" id="ARBA00022692"/>
    </source>
</evidence>
<feature type="transmembrane region" description="Helical" evidence="5">
    <location>
        <begin position="232"/>
        <end position="250"/>
    </location>
</feature>
<name>A0A820IEW6_9BILA</name>
<comment type="subcellular location">
    <subcellularLocation>
        <location evidence="1">Membrane</location>
        <topology evidence="1">Multi-pass membrane protein</topology>
    </subcellularLocation>
</comment>
<evidence type="ECO:0000256" key="5">
    <source>
        <dbReference type="SAM" id="Phobius"/>
    </source>
</evidence>
<dbReference type="InterPro" id="IPR013057">
    <property type="entry name" value="AA_transpt_TM"/>
</dbReference>
<dbReference type="AlphaFoldDB" id="A0A820IEW6"/>
<dbReference type="Pfam" id="PF01490">
    <property type="entry name" value="Aa_trans"/>
    <property type="match status" value="1"/>
</dbReference>
<keyword evidence="3 5" id="KW-1133">Transmembrane helix</keyword>
<evidence type="ECO:0000256" key="1">
    <source>
        <dbReference type="ARBA" id="ARBA00004141"/>
    </source>
</evidence>
<feature type="transmembrane region" description="Helical" evidence="5">
    <location>
        <begin position="83"/>
        <end position="108"/>
    </location>
</feature>
<dbReference type="GO" id="GO:0015179">
    <property type="term" value="F:L-amino acid transmembrane transporter activity"/>
    <property type="evidence" value="ECO:0007669"/>
    <property type="project" value="TreeGrafter"/>
</dbReference>
<keyword evidence="2 5" id="KW-0812">Transmembrane</keyword>
<feature type="transmembrane region" description="Helical" evidence="5">
    <location>
        <begin position="262"/>
        <end position="285"/>
    </location>
</feature>
<evidence type="ECO:0000313" key="8">
    <source>
        <dbReference type="Proteomes" id="UP000663862"/>
    </source>
</evidence>
<sequence>MELLIESPDMPTSTSTSDTSILDDITFPILSNCDDLISSTASHIDENNENEAIAPLIASLAGDLSKHRTTNTETLMHLLKGNVGAGILALPFALSKAGLVAFWFYCFLDNGCKETLLYASIIAMSRTLPISVSIYHNENSFMQCFLFLKHVVGDLLNVRYAKLGKFVIDGFIVLIQVDFCSVYFVFVPASITQVIDYFSIHRFSMIRSLKVLAPFSLAVNVITIGVTVAALIPNIGLVISLGIVFLSLFAQRKINNFTFKSVGAVASTALSVILPPICETITFWSNKLGRFKWQLILNLLIIMFGVYVFIAGTTLSMSNIVACIREEVLEVMINLFR</sequence>
<proteinExistence type="predicted"/>
<feature type="transmembrane region" description="Helical" evidence="5">
    <location>
        <begin position="291"/>
        <end position="310"/>
    </location>
</feature>
<accession>A0A820IEW6</accession>
<dbReference type="GO" id="GO:0005774">
    <property type="term" value="C:vacuolar membrane"/>
    <property type="evidence" value="ECO:0007669"/>
    <property type="project" value="TreeGrafter"/>
</dbReference>
<evidence type="ECO:0000256" key="3">
    <source>
        <dbReference type="ARBA" id="ARBA00022989"/>
    </source>
</evidence>